<dbReference type="PROSITE" id="PS50977">
    <property type="entry name" value="HTH_TETR_2"/>
    <property type="match status" value="1"/>
</dbReference>
<reference evidence="6 7" key="1">
    <citation type="submission" date="2019-12" db="EMBL/GenBank/DDBJ databases">
        <title>Nocardia macrotermitis sp. nov. and Nocardia aurantia sp. nov., isolated from the gut of the fungus growing-termite Macrotermes natalensis.</title>
        <authorList>
            <person name="Christine B."/>
            <person name="Rene B."/>
        </authorList>
    </citation>
    <scope>NUCLEOTIDE SEQUENCE [LARGE SCALE GENOMIC DNA]</scope>
    <source>
        <strain evidence="6 7">DSM 102126</strain>
    </source>
</reference>
<dbReference type="InterPro" id="IPR011075">
    <property type="entry name" value="TetR_C"/>
</dbReference>
<dbReference type="Pfam" id="PF16859">
    <property type="entry name" value="TetR_C_11"/>
    <property type="match status" value="1"/>
</dbReference>
<organism evidence="6 7">
    <name type="scientific">Actinomadura rayongensis</name>
    <dbReference type="NCBI Taxonomy" id="1429076"/>
    <lineage>
        <taxon>Bacteria</taxon>
        <taxon>Bacillati</taxon>
        <taxon>Actinomycetota</taxon>
        <taxon>Actinomycetes</taxon>
        <taxon>Streptosporangiales</taxon>
        <taxon>Thermomonosporaceae</taxon>
        <taxon>Actinomadura</taxon>
    </lineage>
</organism>
<dbReference type="PANTHER" id="PTHR30055:SF225">
    <property type="entry name" value="TRANSCRIPTIONAL REGULATORY PROTEIN-RELATED"/>
    <property type="match status" value="1"/>
</dbReference>
<dbReference type="GO" id="GO:0003700">
    <property type="term" value="F:DNA-binding transcription factor activity"/>
    <property type="evidence" value="ECO:0007669"/>
    <property type="project" value="TreeGrafter"/>
</dbReference>
<keyword evidence="7" id="KW-1185">Reference proteome</keyword>
<evidence type="ECO:0000256" key="2">
    <source>
        <dbReference type="ARBA" id="ARBA00023125"/>
    </source>
</evidence>
<dbReference type="InterPro" id="IPR001647">
    <property type="entry name" value="HTH_TetR"/>
</dbReference>
<feature type="DNA-binding region" description="H-T-H motif" evidence="4">
    <location>
        <begin position="33"/>
        <end position="52"/>
    </location>
</feature>
<name>A0A6I4W951_9ACTN</name>
<feature type="domain" description="HTH tetR-type" evidence="5">
    <location>
        <begin position="10"/>
        <end position="70"/>
    </location>
</feature>
<dbReference type="Gene3D" id="1.10.357.10">
    <property type="entry name" value="Tetracycline Repressor, domain 2"/>
    <property type="match status" value="1"/>
</dbReference>
<dbReference type="GO" id="GO:0000976">
    <property type="term" value="F:transcription cis-regulatory region binding"/>
    <property type="evidence" value="ECO:0007669"/>
    <property type="project" value="TreeGrafter"/>
</dbReference>
<comment type="caution">
    <text evidence="6">The sequence shown here is derived from an EMBL/GenBank/DDBJ whole genome shotgun (WGS) entry which is preliminary data.</text>
</comment>
<evidence type="ECO:0000256" key="3">
    <source>
        <dbReference type="ARBA" id="ARBA00023163"/>
    </source>
</evidence>
<dbReference type="SUPFAM" id="SSF48498">
    <property type="entry name" value="Tetracyclin repressor-like, C-terminal domain"/>
    <property type="match status" value="1"/>
</dbReference>
<dbReference type="EMBL" id="WUTW01000007">
    <property type="protein sequence ID" value="MXQ67339.1"/>
    <property type="molecule type" value="Genomic_DNA"/>
</dbReference>
<dbReference type="OrthoDB" id="9796019at2"/>
<dbReference type="Pfam" id="PF00440">
    <property type="entry name" value="TetR_N"/>
    <property type="match status" value="1"/>
</dbReference>
<dbReference type="RefSeq" id="WP_161105537.1">
    <property type="nucleotide sequence ID" value="NZ_JBHLYI010000008.1"/>
</dbReference>
<dbReference type="Gene3D" id="1.10.10.60">
    <property type="entry name" value="Homeodomain-like"/>
    <property type="match status" value="1"/>
</dbReference>
<evidence type="ECO:0000259" key="5">
    <source>
        <dbReference type="PROSITE" id="PS50977"/>
    </source>
</evidence>
<evidence type="ECO:0000256" key="4">
    <source>
        <dbReference type="PROSITE-ProRule" id="PRU00335"/>
    </source>
</evidence>
<dbReference type="InterPro" id="IPR036271">
    <property type="entry name" value="Tet_transcr_reg_TetR-rel_C_sf"/>
</dbReference>
<proteinExistence type="predicted"/>
<gene>
    <name evidence="6" type="ORF">GQ466_25310</name>
</gene>
<evidence type="ECO:0000256" key="1">
    <source>
        <dbReference type="ARBA" id="ARBA00023015"/>
    </source>
</evidence>
<dbReference type="PANTHER" id="PTHR30055">
    <property type="entry name" value="HTH-TYPE TRANSCRIPTIONAL REGULATOR RUTR"/>
    <property type="match status" value="1"/>
</dbReference>
<dbReference type="AlphaFoldDB" id="A0A6I4W951"/>
<keyword evidence="2 4" id="KW-0238">DNA-binding</keyword>
<dbReference type="InterPro" id="IPR009057">
    <property type="entry name" value="Homeodomain-like_sf"/>
</dbReference>
<dbReference type="SUPFAM" id="SSF46689">
    <property type="entry name" value="Homeodomain-like"/>
    <property type="match status" value="1"/>
</dbReference>
<dbReference type="InterPro" id="IPR050109">
    <property type="entry name" value="HTH-type_TetR-like_transc_reg"/>
</dbReference>
<sequence>MTGATRRRGADLEAAIFAAALGQLGEVGYRRMTMEGVAFEAGTGKAALYRRWKSKDELLRDALLSELPPPIEPPATGSVREDVRRLLRDFRDTIGSCHGAPVRALQADDEGAVLVRELTRNRTVRPVRHHIHDALKAGVERGEVRPAAATQEVANLGPALILYRFVTEGDFMPDETIDYIVDEIVLRAVTPPP</sequence>
<dbReference type="PRINTS" id="PR00455">
    <property type="entry name" value="HTHTETR"/>
</dbReference>
<keyword evidence="3" id="KW-0804">Transcription</keyword>
<keyword evidence="1" id="KW-0805">Transcription regulation</keyword>
<evidence type="ECO:0000313" key="6">
    <source>
        <dbReference type="EMBL" id="MXQ67339.1"/>
    </source>
</evidence>
<accession>A0A6I4W951</accession>
<dbReference type="Proteomes" id="UP000431901">
    <property type="component" value="Unassembled WGS sequence"/>
</dbReference>
<evidence type="ECO:0000313" key="7">
    <source>
        <dbReference type="Proteomes" id="UP000431901"/>
    </source>
</evidence>
<protein>
    <submittedName>
        <fullName evidence="6">TetR family transcriptional regulator</fullName>
    </submittedName>
</protein>